<dbReference type="RefSeq" id="WP_134173921.1">
    <property type="nucleotide sequence ID" value="NZ_SODI01000001.1"/>
</dbReference>
<gene>
    <name evidence="1" type="ORF">E3T53_04425</name>
</gene>
<accession>A0A4Y8KRA1</accession>
<keyword evidence="2" id="KW-1185">Reference proteome</keyword>
<proteinExistence type="predicted"/>
<comment type="caution">
    <text evidence="1">The sequence shown here is derived from an EMBL/GenBank/DDBJ whole genome shotgun (WGS) entry which is preliminary data.</text>
</comment>
<evidence type="ECO:0000313" key="1">
    <source>
        <dbReference type="EMBL" id="TFD80872.1"/>
    </source>
</evidence>
<reference evidence="1 2" key="1">
    <citation type="submission" date="2019-03" db="EMBL/GenBank/DDBJ databases">
        <title>Genomics of glacier-inhabiting Cryobacterium strains.</title>
        <authorList>
            <person name="Liu Q."/>
            <person name="Xin Y.-H."/>
        </authorList>
    </citation>
    <scope>NUCLEOTIDE SEQUENCE [LARGE SCALE GENOMIC DNA]</scope>
    <source>
        <strain evidence="1 2">CGMCC 1.4292</strain>
    </source>
</reference>
<dbReference type="AlphaFoldDB" id="A0A4Y8KRA1"/>
<evidence type="ECO:0000313" key="2">
    <source>
        <dbReference type="Proteomes" id="UP000298218"/>
    </source>
</evidence>
<organism evidence="1 2">
    <name type="scientific">Cryobacterium psychrophilum</name>
    <dbReference type="NCBI Taxonomy" id="41988"/>
    <lineage>
        <taxon>Bacteria</taxon>
        <taxon>Bacillati</taxon>
        <taxon>Actinomycetota</taxon>
        <taxon>Actinomycetes</taxon>
        <taxon>Micrococcales</taxon>
        <taxon>Microbacteriaceae</taxon>
        <taxon>Cryobacterium</taxon>
    </lineage>
</organism>
<name>A0A4Y8KRA1_9MICO</name>
<dbReference type="EMBL" id="SOHQ01000013">
    <property type="protein sequence ID" value="TFD80872.1"/>
    <property type="molecule type" value="Genomic_DNA"/>
</dbReference>
<sequence>MAAYVVTGAAVVLPTEGGSERYLYRGAPVGDGFTAEGIKHAVSVGLIEKVKAPAVKSAAEKSADAKAEADAKAAAEKAAADAKSSAAEEQNSK</sequence>
<protein>
    <submittedName>
        <fullName evidence="1">Uncharacterized protein</fullName>
    </submittedName>
</protein>
<dbReference type="OrthoDB" id="5125736at2"/>
<dbReference type="Proteomes" id="UP000298218">
    <property type="component" value="Unassembled WGS sequence"/>
</dbReference>